<feature type="transmembrane region" description="Helical" evidence="1">
    <location>
        <begin position="105"/>
        <end position="123"/>
    </location>
</feature>
<keyword evidence="3" id="KW-1185">Reference proteome</keyword>
<feature type="transmembrane region" description="Helical" evidence="1">
    <location>
        <begin position="129"/>
        <end position="150"/>
    </location>
</feature>
<evidence type="ECO:0000313" key="3">
    <source>
        <dbReference type="Proteomes" id="UP000614287"/>
    </source>
</evidence>
<feature type="transmembrane region" description="Helical" evidence="1">
    <location>
        <begin position="275"/>
        <end position="294"/>
    </location>
</feature>
<organism evidence="2 3">
    <name type="scientific">Formosimonas limnophila</name>
    <dbReference type="NCBI Taxonomy" id="1384487"/>
    <lineage>
        <taxon>Bacteria</taxon>
        <taxon>Pseudomonadati</taxon>
        <taxon>Pseudomonadota</taxon>
        <taxon>Betaproteobacteria</taxon>
        <taxon>Burkholderiales</taxon>
        <taxon>Burkholderiaceae</taxon>
        <taxon>Formosimonas</taxon>
    </lineage>
</organism>
<keyword evidence="1" id="KW-0812">Transmembrane</keyword>
<keyword evidence="1" id="KW-1133">Transmembrane helix</keyword>
<evidence type="ECO:0000313" key="2">
    <source>
        <dbReference type="EMBL" id="GHA76709.1"/>
    </source>
</evidence>
<gene>
    <name evidence="2" type="ORF">GCM10009007_17120</name>
</gene>
<dbReference type="AlphaFoldDB" id="A0A8J3FZR5"/>
<protein>
    <submittedName>
        <fullName evidence="2">Membrane protein</fullName>
    </submittedName>
</protein>
<sequence>MTPSNIVTTYLDSQPNHSAHQTNFEKAFDGQPDDWKNAPVKAEPIRMTFSGRGKDYFSLWLTNWILAIVTLGVYSAWAKVRRLQYIHQNTQLAGYAFGFHGEPKTILYGRIIAVALLIASYLGDFFQEVNGLVAVSSGVSLLLFLAFPWFMRSSMRFYSRNSSYRNVRFSFKGSISEIYKIYLLGLLLTFVTLGLAFPYLVYRVRRYHVENNHWGNNAFAFDAKKGAFFGVYLVHSIIAIGLYMLVIAVASIYLASYMLEIERILEGGASEKIQMLVLAGLAVTAMFLFVVYKISTAITQDWLFKISWNHTRIGQSQFTCDLPVFKLYLLRWFCFVTSIVTLGFFAPFAHMLITKIRLSSIGLIPAHDFDLAQAAFDADTTRSAEVADMLDFDISW</sequence>
<dbReference type="InterPro" id="IPR010295">
    <property type="entry name" value="DUF898"/>
</dbReference>
<evidence type="ECO:0000256" key="1">
    <source>
        <dbReference type="SAM" id="Phobius"/>
    </source>
</evidence>
<proteinExistence type="predicted"/>
<keyword evidence="1" id="KW-0472">Membrane</keyword>
<feature type="transmembrane region" description="Helical" evidence="1">
    <location>
        <begin position="229"/>
        <end position="254"/>
    </location>
</feature>
<dbReference type="RefSeq" id="WP_189493545.1">
    <property type="nucleotide sequence ID" value="NZ_BMZG01000009.1"/>
</dbReference>
<reference evidence="2" key="1">
    <citation type="journal article" date="2014" name="Int. J. Syst. Evol. Microbiol.">
        <title>Complete genome sequence of Corynebacterium casei LMG S-19264T (=DSM 44701T), isolated from a smear-ripened cheese.</title>
        <authorList>
            <consortium name="US DOE Joint Genome Institute (JGI-PGF)"/>
            <person name="Walter F."/>
            <person name="Albersmeier A."/>
            <person name="Kalinowski J."/>
            <person name="Ruckert C."/>
        </authorList>
    </citation>
    <scope>NUCLEOTIDE SEQUENCE</scope>
    <source>
        <strain evidence="2">KCTC 32501</strain>
    </source>
</reference>
<feature type="transmembrane region" description="Helical" evidence="1">
    <location>
        <begin position="57"/>
        <end position="77"/>
    </location>
</feature>
<comment type="caution">
    <text evidence="2">The sequence shown here is derived from an EMBL/GenBank/DDBJ whole genome shotgun (WGS) entry which is preliminary data.</text>
</comment>
<name>A0A8J3FZR5_9BURK</name>
<dbReference type="Pfam" id="PF05987">
    <property type="entry name" value="DUF898"/>
    <property type="match status" value="1"/>
</dbReference>
<accession>A0A8J3FZR5</accession>
<reference evidence="2" key="2">
    <citation type="submission" date="2020-09" db="EMBL/GenBank/DDBJ databases">
        <authorList>
            <person name="Sun Q."/>
            <person name="Kim S."/>
        </authorList>
    </citation>
    <scope>NUCLEOTIDE SEQUENCE</scope>
    <source>
        <strain evidence="2">KCTC 32501</strain>
    </source>
</reference>
<feature type="transmembrane region" description="Helical" evidence="1">
    <location>
        <begin position="181"/>
        <end position="202"/>
    </location>
</feature>
<dbReference type="EMBL" id="BMZG01000009">
    <property type="protein sequence ID" value="GHA76709.1"/>
    <property type="molecule type" value="Genomic_DNA"/>
</dbReference>
<dbReference type="Proteomes" id="UP000614287">
    <property type="component" value="Unassembled WGS sequence"/>
</dbReference>
<feature type="transmembrane region" description="Helical" evidence="1">
    <location>
        <begin position="329"/>
        <end position="353"/>
    </location>
</feature>